<dbReference type="AlphaFoldDB" id="N2B4F3"/>
<dbReference type="GO" id="GO:0030632">
    <property type="term" value="P:D-alanine biosynthetic process"/>
    <property type="evidence" value="ECO:0007669"/>
    <property type="project" value="UniProtKB-UniRule"/>
</dbReference>
<dbReference type="PATRIC" id="fig|1235802.3.peg.918"/>
<evidence type="ECO:0000256" key="3">
    <source>
        <dbReference type="ARBA" id="ARBA00023235"/>
    </source>
</evidence>
<sequence>MKEIKRYAGVDFFRIPAAALVVAIHTSPLASFDAGADFFLTRVLARIAVPFFFMVTGQFVVSGLWDMQTGRVMRYVKKTALLYGIAMLLYLPAGIYAGHYQELTFADVLRMLVFDGTFYHLWYFPACITGICLLYLLSRFLNKKQVFAAAVLLYIIGLGGDSYYGLAKQVPFFADFYETCFSVCSYTRNGIFMAPLFFMLGVLADEHIPDDRRILWAGLCVSFPAMTEEAYLLRAFRLQRHDSMYVLLPVVMFFLYRLLRGRQIKGIAYVVPVSTRIYILHPAMILVVRAAAKVTKFTILTENSLVHYAAVLLLSAAVSLLLVIIRKRTGQVQKASAFGARAWLEVDHAALGHNVKMLQEMLPQSCKLMPAVKADAYGHGAVLVAKELQKAGVDAFCVACAAEGVRLRRQGIRGLILVLGYTHPQQFPLLVRYKLTQTVVDDVYAERLNRYGKTIHVHIGIDTGMHRIGVRSEHMEQILHICQMRNLSVDGLFTHLCTSDVMTERFVNYTVAQAQAFYHVVEQMQAHGYACPALHMQASYGVLNYPELAGDYARVGIALYGVLSTKEDTEQWSNCLKPVLSLKARIASVRTLYQGESAGYGIQYTAERDMRIATLSVGYADGLPRALSCGVGSVLIHGCLAPVIGRICMDQMTVDISGISNVRAGEEAALIGRCGDLEISVCDVAKQAGTITNEILSRMGARLERVRI</sequence>
<dbReference type="HAMAP" id="MF_01201">
    <property type="entry name" value="Ala_racemase"/>
    <property type="match status" value="1"/>
</dbReference>
<proteinExistence type="inferred from homology"/>
<feature type="binding site" evidence="4 6">
    <location>
        <position position="467"/>
    </location>
    <ligand>
        <name>substrate</name>
    </ligand>
</feature>
<evidence type="ECO:0000259" key="8">
    <source>
        <dbReference type="SMART" id="SM01005"/>
    </source>
</evidence>
<dbReference type="GO" id="GO:0016747">
    <property type="term" value="F:acyltransferase activity, transferring groups other than amino-acyl groups"/>
    <property type="evidence" value="ECO:0007669"/>
    <property type="project" value="InterPro"/>
</dbReference>
<reference evidence="9 10" key="1">
    <citation type="journal article" date="2014" name="Genome Announc.">
        <title>Draft genome sequences of the altered schaedler flora, a defined bacterial community from gnotobiotic mice.</title>
        <authorList>
            <person name="Wannemuehler M.J."/>
            <person name="Overstreet A.M."/>
            <person name="Ward D.V."/>
            <person name="Phillips G.J."/>
        </authorList>
    </citation>
    <scope>NUCLEOTIDE SEQUENCE [LARGE SCALE GENOMIC DNA]</scope>
    <source>
        <strain evidence="9 10">ASF492</strain>
    </source>
</reference>
<dbReference type="OrthoDB" id="9813814at2"/>
<dbReference type="FunFam" id="3.20.20.10:FF:000002">
    <property type="entry name" value="Alanine racemase"/>
    <property type="match status" value="1"/>
</dbReference>
<comment type="similarity">
    <text evidence="4">Belongs to the alanine racemase family.</text>
</comment>
<comment type="cofactor">
    <cofactor evidence="1 4 5">
        <name>pyridoxal 5'-phosphate</name>
        <dbReference type="ChEBI" id="CHEBI:597326"/>
    </cofactor>
</comment>
<comment type="catalytic activity">
    <reaction evidence="4">
        <text>L-alanine = D-alanine</text>
        <dbReference type="Rhea" id="RHEA:20249"/>
        <dbReference type="ChEBI" id="CHEBI:57416"/>
        <dbReference type="ChEBI" id="CHEBI:57972"/>
        <dbReference type="EC" id="5.1.1.1"/>
    </reaction>
</comment>
<comment type="caution">
    <text evidence="9">The sequence shown here is derived from an EMBL/GenBank/DDBJ whole genome shotgun (WGS) entry which is preliminary data.</text>
</comment>
<dbReference type="InterPro" id="IPR002656">
    <property type="entry name" value="Acyl_transf_3_dom"/>
</dbReference>
<feature type="domain" description="Alanine racemase C-terminal" evidence="8">
    <location>
        <begin position="579"/>
        <end position="708"/>
    </location>
</feature>
<evidence type="ECO:0000256" key="6">
    <source>
        <dbReference type="PIRSR" id="PIRSR600821-52"/>
    </source>
</evidence>
<dbReference type="EMBL" id="AQFT01000023">
    <property type="protein sequence ID" value="EMZ36487.1"/>
    <property type="molecule type" value="Genomic_DNA"/>
</dbReference>
<dbReference type="GO" id="GO:0005829">
    <property type="term" value="C:cytosol"/>
    <property type="evidence" value="ECO:0007669"/>
    <property type="project" value="TreeGrafter"/>
</dbReference>
<dbReference type="GO" id="GO:0008784">
    <property type="term" value="F:alanine racemase activity"/>
    <property type="evidence" value="ECO:0007669"/>
    <property type="project" value="UniProtKB-UniRule"/>
</dbReference>
<dbReference type="Proteomes" id="UP000012589">
    <property type="component" value="Unassembled WGS sequence"/>
</dbReference>
<comment type="pathway">
    <text evidence="4">Amino-acid biosynthesis; D-alanine biosynthesis; D-alanine from L-alanine: step 1/1.</text>
</comment>
<dbReference type="InterPro" id="IPR020622">
    <property type="entry name" value="Ala_racemase_pyridoxalP-BS"/>
</dbReference>
<dbReference type="eggNOG" id="COG0787">
    <property type="taxonomic scope" value="Bacteria"/>
</dbReference>
<name>N2B4F3_9FIRM</name>
<dbReference type="Pfam" id="PF01757">
    <property type="entry name" value="Acyl_transf_3"/>
    <property type="match status" value="1"/>
</dbReference>
<dbReference type="NCBIfam" id="TIGR00492">
    <property type="entry name" value="alr"/>
    <property type="match status" value="1"/>
</dbReference>
<dbReference type="Pfam" id="PF01168">
    <property type="entry name" value="Ala_racemase_N"/>
    <property type="match status" value="1"/>
</dbReference>
<feature type="transmembrane region" description="Helical" evidence="7">
    <location>
        <begin position="118"/>
        <end position="137"/>
    </location>
</feature>
<evidence type="ECO:0000256" key="2">
    <source>
        <dbReference type="ARBA" id="ARBA00022898"/>
    </source>
</evidence>
<dbReference type="InterPro" id="IPR029066">
    <property type="entry name" value="PLP-binding_barrel"/>
</dbReference>
<evidence type="ECO:0000313" key="10">
    <source>
        <dbReference type="Proteomes" id="UP000012589"/>
    </source>
</evidence>
<dbReference type="SUPFAM" id="SSF51419">
    <property type="entry name" value="PLP-binding barrel"/>
    <property type="match status" value="1"/>
</dbReference>
<dbReference type="InterPro" id="IPR001608">
    <property type="entry name" value="Ala_racemase_N"/>
</dbReference>
<feature type="transmembrane region" description="Helical" evidence="7">
    <location>
        <begin position="266"/>
        <end position="285"/>
    </location>
</feature>
<feature type="binding site" evidence="4 6">
    <location>
        <position position="649"/>
    </location>
    <ligand>
        <name>substrate</name>
    </ligand>
</feature>
<dbReference type="EC" id="5.1.1.1" evidence="4"/>
<feature type="active site" description="Proton acceptor; specific for D-alanine" evidence="4">
    <location>
        <position position="373"/>
    </location>
</feature>
<dbReference type="SUPFAM" id="SSF50621">
    <property type="entry name" value="Alanine racemase C-terminal domain-like"/>
    <property type="match status" value="1"/>
</dbReference>
<evidence type="ECO:0000256" key="7">
    <source>
        <dbReference type="SAM" id="Phobius"/>
    </source>
</evidence>
<feature type="transmembrane region" description="Helical" evidence="7">
    <location>
        <begin position="242"/>
        <end position="259"/>
    </location>
</feature>
<keyword evidence="10" id="KW-1185">Reference proteome</keyword>
<dbReference type="eggNOG" id="COG1835">
    <property type="taxonomic scope" value="Bacteria"/>
</dbReference>
<dbReference type="InterPro" id="IPR011079">
    <property type="entry name" value="Ala_racemase_C"/>
</dbReference>
<feature type="transmembrane region" description="Helical" evidence="7">
    <location>
        <begin position="12"/>
        <end position="31"/>
    </location>
</feature>
<dbReference type="NCBIfam" id="NF033131">
    <property type="entry name" value="vanT-G-Cterm"/>
    <property type="match status" value="1"/>
</dbReference>
<gene>
    <name evidence="9" type="ORF">C823_00855</name>
</gene>
<evidence type="ECO:0000256" key="5">
    <source>
        <dbReference type="PIRSR" id="PIRSR600821-50"/>
    </source>
</evidence>
<feature type="transmembrane region" description="Helical" evidence="7">
    <location>
        <begin position="146"/>
        <end position="166"/>
    </location>
</feature>
<feature type="transmembrane region" description="Helical" evidence="7">
    <location>
        <begin position="43"/>
        <end position="67"/>
    </location>
</feature>
<dbReference type="PRINTS" id="PR00992">
    <property type="entry name" value="ALARACEMASE"/>
</dbReference>
<dbReference type="InterPro" id="IPR009006">
    <property type="entry name" value="Ala_racemase/Decarboxylase_C"/>
</dbReference>
<keyword evidence="7" id="KW-0472">Membrane</keyword>
<dbReference type="UniPathway" id="UPA00042">
    <property type="reaction ID" value="UER00497"/>
</dbReference>
<keyword evidence="7" id="KW-1133">Transmembrane helix</keyword>
<feature type="active site" description="Proton acceptor; specific for L-alanine" evidence="4">
    <location>
        <position position="600"/>
    </location>
</feature>
<dbReference type="GO" id="GO:0030170">
    <property type="term" value="F:pyridoxal phosphate binding"/>
    <property type="evidence" value="ECO:0007669"/>
    <property type="project" value="UniProtKB-UniRule"/>
</dbReference>
<evidence type="ECO:0000256" key="4">
    <source>
        <dbReference type="HAMAP-Rule" id="MF_01201"/>
    </source>
</evidence>
<dbReference type="PANTHER" id="PTHR30511">
    <property type="entry name" value="ALANINE RACEMASE"/>
    <property type="match status" value="1"/>
</dbReference>
<dbReference type="PROSITE" id="PS00395">
    <property type="entry name" value="ALANINE_RACEMASE"/>
    <property type="match status" value="1"/>
</dbReference>
<feature type="modified residue" description="N6-(pyridoxal phosphate)lysine" evidence="4 5">
    <location>
        <position position="373"/>
    </location>
</feature>
<dbReference type="Gene3D" id="2.40.37.10">
    <property type="entry name" value="Lyase, Ornithine Decarboxylase, Chain A, domain 1"/>
    <property type="match status" value="1"/>
</dbReference>
<organism evidence="9 10">
    <name type="scientific">Eubacterium plexicaudatum ASF492</name>
    <dbReference type="NCBI Taxonomy" id="1235802"/>
    <lineage>
        <taxon>Bacteria</taxon>
        <taxon>Bacillati</taxon>
        <taxon>Bacillota</taxon>
        <taxon>Clostridia</taxon>
        <taxon>Eubacteriales</taxon>
        <taxon>Eubacteriaceae</taxon>
        <taxon>Eubacterium</taxon>
    </lineage>
</organism>
<feature type="transmembrane region" description="Helical" evidence="7">
    <location>
        <begin position="305"/>
        <end position="325"/>
    </location>
</feature>
<dbReference type="Pfam" id="PF00842">
    <property type="entry name" value="Ala_racemase_C"/>
    <property type="match status" value="1"/>
</dbReference>
<feature type="transmembrane region" description="Helical" evidence="7">
    <location>
        <begin position="79"/>
        <end position="98"/>
    </location>
</feature>
<evidence type="ECO:0000256" key="1">
    <source>
        <dbReference type="ARBA" id="ARBA00001933"/>
    </source>
</evidence>
<dbReference type="InterPro" id="IPR000821">
    <property type="entry name" value="Ala_racemase"/>
</dbReference>
<keyword evidence="7" id="KW-0812">Transmembrane</keyword>
<dbReference type="PANTHER" id="PTHR30511:SF0">
    <property type="entry name" value="ALANINE RACEMASE, CATABOLIC-RELATED"/>
    <property type="match status" value="1"/>
</dbReference>
<accession>N2B4F3</accession>
<dbReference type="STRING" id="1235802.C823_00855"/>
<protein>
    <recommendedName>
        <fullName evidence="4">Alanine racemase</fullName>
        <ecNumber evidence="4">5.1.1.1</ecNumber>
    </recommendedName>
</protein>
<evidence type="ECO:0000313" key="9">
    <source>
        <dbReference type="EMBL" id="EMZ36487.1"/>
    </source>
</evidence>
<dbReference type="HOGENOM" id="CLU_024623_0_0_9"/>
<dbReference type="Gene3D" id="3.20.20.10">
    <property type="entry name" value="Alanine racemase"/>
    <property type="match status" value="1"/>
</dbReference>
<keyword evidence="2 4" id="KW-0663">Pyridoxal phosphate</keyword>
<dbReference type="SMART" id="SM01005">
    <property type="entry name" value="Ala_racemase_C"/>
    <property type="match status" value="1"/>
</dbReference>
<keyword evidence="3 4" id="KW-0413">Isomerase</keyword>
<comment type="function">
    <text evidence="4">Catalyzes the interconversion of L-alanine and D-alanine. May also act on other amino acids.</text>
</comment>